<dbReference type="AlphaFoldDB" id="A0A087SHN1"/>
<dbReference type="Pfam" id="PF11987">
    <property type="entry name" value="IF-2"/>
    <property type="match status" value="1"/>
</dbReference>
<evidence type="ECO:0000313" key="8">
    <source>
        <dbReference type="EMBL" id="KFM25235.1"/>
    </source>
</evidence>
<dbReference type="Gene3D" id="2.40.30.10">
    <property type="entry name" value="Translation factors"/>
    <property type="match status" value="1"/>
</dbReference>
<dbReference type="STRING" id="3075.A0A087SHN1"/>
<dbReference type="eggNOG" id="KOG1145">
    <property type="taxonomic scope" value="Eukaryota"/>
</dbReference>
<evidence type="ECO:0000259" key="7">
    <source>
        <dbReference type="PROSITE" id="PS51722"/>
    </source>
</evidence>
<feature type="domain" description="Tr-type G" evidence="7">
    <location>
        <begin position="198"/>
        <end position="373"/>
    </location>
</feature>
<dbReference type="Pfam" id="PF00009">
    <property type="entry name" value="GTP_EFTU"/>
    <property type="match status" value="1"/>
</dbReference>
<name>A0A087SHN1_AUXPR</name>
<keyword evidence="2 8" id="KW-0396">Initiation factor</keyword>
<dbReference type="PANTHER" id="PTHR43381:SF20">
    <property type="entry name" value="TRANSLATION INITIATION FACTOR IF-2, MITOCHONDRIAL"/>
    <property type="match status" value="1"/>
</dbReference>
<dbReference type="Proteomes" id="UP000028924">
    <property type="component" value="Unassembled WGS sequence"/>
</dbReference>
<dbReference type="CDD" id="cd01887">
    <property type="entry name" value="IF2_eIF5B"/>
    <property type="match status" value="1"/>
</dbReference>
<feature type="compositionally biased region" description="Basic and acidic residues" evidence="6">
    <location>
        <begin position="49"/>
        <end position="64"/>
    </location>
</feature>
<dbReference type="GO" id="GO:0003924">
    <property type="term" value="F:GTPase activity"/>
    <property type="evidence" value="ECO:0007669"/>
    <property type="project" value="InterPro"/>
</dbReference>
<dbReference type="SUPFAM" id="SSF50447">
    <property type="entry name" value="Translation proteins"/>
    <property type="match status" value="2"/>
</dbReference>
<dbReference type="KEGG" id="apro:F751_3915"/>
<gene>
    <name evidence="8" type="ORF">F751_3915</name>
</gene>
<accession>A0A087SHN1</accession>
<dbReference type="Gene3D" id="3.40.50.300">
    <property type="entry name" value="P-loop containing nucleotide triphosphate hydrolases"/>
    <property type="match status" value="1"/>
</dbReference>
<dbReference type="NCBIfam" id="TIGR00231">
    <property type="entry name" value="small_GTP"/>
    <property type="match status" value="1"/>
</dbReference>
<protein>
    <submittedName>
        <fullName evidence="8">Translation initiation factor IF-2</fullName>
    </submittedName>
</protein>
<dbReference type="CDD" id="cd03692">
    <property type="entry name" value="mtIF2_IVc"/>
    <property type="match status" value="1"/>
</dbReference>
<dbReference type="InterPro" id="IPR023115">
    <property type="entry name" value="TIF_IF2_dom3"/>
</dbReference>
<dbReference type="GeneID" id="23615306"/>
<keyword evidence="3" id="KW-0547">Nucleotide-binding</keyword>
<evidence type="ECO:0000256" key="2">
    <source>
        <dbReference type="ARBA" id="ARBA00022540"/>
    </source>
</evidence>
<dbReference type="PANTHER" id="PTHR43381">
    <property type="entry name" value="TRANSLATION INITIATION FACTOR IF-2-RELATED"/>
    <property type="match status" value="1"/>
</dbReference>
<comment type="similarity">
    <text evidence="1">Belongs to the TRAFAC class translation factor GTPase superfamily. Classic translation factor GTPase family. IF-2 subfamily.</text>
</comment>
<proteinExistence type="inferred from homology"/>
<dbReference type="InterPro" id="IPR015760">
    <property type="entry name" value="TIF_IF2"/>
</dbReference>
<dbReference type="FunFam" id="2.40.30.10:FF:000008">
    <property type="entry name" value="Translation initiation factor IF-2"/>
    <property type="match status" value="1"/>
</dbReference>
<evidence type="ECO:0000256" key="1">
    <source>
        <dbReference type="ARBA" id="ARBA00007733"/>
    </source>
</evidence>
<dbReference type="InterPro" id="IPR027417">
    <property type="entry name" value="P-loop_NTPase"/>
</dbReference>
<organism evidence="8 9">
    <name type="scientific">Auxenochlorella protothecoides</name>
    <name type="common">Green microalga</name>
    <name type="synonym">Chlorella protothecoides</name>
    <dbReference type="NCBI Taxonomy" id="3075"/>
    <lineage>
        <taxon>Eukaryota</taxon>
        <taxon>Viridiplantae</taxon>
        <taxon>Chlorophyta</taxon>
        <taxon>core chlorophytes</taxon>
        <taxon>Trebouxiophyceae</taxon>
        <taxon>Chlorellales</taxon>
        <taxon>Chlorellaceae</taxon>
        <taxon>Auxenochlorella</taxon>
    </lineage>
</organism>
<evidence type="ECO:0000256" key="3">
    <source>
        <dbReference type="ARBA" id="ARBA00022741"/>
    </source>
</evidence>
<dbReference type="InterPro" id="IPR036925">
    <property type="entry name" value="TIF_IF2_dom3_sf"/>
</dbReference>
<dbReference type="GO" id="GO:0003743">
    <property type="term" value="F:translation initiation factor activity"/>
    <property type="evidence" value="ECO:0007669"/>
    <property type="project" value="UniProtKB-KW"/>
</dbReference>
<dbReference type="InterPro" id="IPR009000">
    <property type="entry name" value="Transl_B-barrel_sf"/>
</dbReference>
<dbReference type="RefSeq" id="XP_011398127.1">
    <property type="nucleotide sequence ID" value="XM_011399825.1"/>
</dbReference>
<evidence type="ECO:0000256" key="5">
    <source>
        <dbReference type="ARBA" id="ARBA00023134"/>
    </source>
</evidence>
<dbReference type="PROSITE" id="PS51722">
    <property type="entry name" value="G_TR_2"/>
    <property type="match status" value="1"/>
</dbReference>
<evidence type="ECO:0000313" key="9">
    <source>
        <dbReference type="Proteomes" id="UP000028924"/>
    </source>
</evidence>
<dbReference type="InterPro" id="IPR000795">
    <property type="entry name" value="T_Tr_GTP-bd_dom"/>
</dbReference>
<dbReference type="Gene3D" id="3.40.50.10050">
    <property type="entry name" value="Translation initiation factor IF- 2, domain 3"/>
    <property type="match status" value="1"/>
</dbReference>
<keyword evidence="9" id="KW-1185">Reference proteome</keyword>
<keyword evidence="5" id="KW-0342">GTP-binding</keyword>
<dbReference type="SUPFAM" id="SSF52156">
    <property type="entry name" value="Initiation factor IF2/eIF5b, domain 3"/>
    <property type="match status" value="1"/>
</dbReference>
<dbReference type="GO" id="GO:0005737">
    <property type="term" value="C:cytoplasm"/>
    <property type="evidence" value="ECO:0007669"/>
    <property type="project" value="TreeGrafter"/>
</dbReference>
<evidence type="ECO:0000256" key="6">
    <source>
        <dbReference type="SAM" id="MobiDB-lite"/>
    </source>
</evidence>
<dbReference type="InterPro" id="IPR005225">
    <property type="entry name" value="Small_GTP-bd"/>
</dbReference>
<dbReference type="GO" id="GO:0005525">
    <property type="term" value="F:GTP binding"/>
    <property type="evidence" value="ECO:0007669"/>
    <property type="project" value="UniProtKB-KW"/>
</dbReference>
<keyword evidence="4" id="KW-0648">Protein biosynthesis</keyword>
<sequence>MGTRVAIRFAWPSGLVRLPSGWSIHQAHPWDLHRSRTASPGKATPGGAARREARHPRTPEQQREWLKATGKWIDRSAPGATWKHPRTPEEQREWLRANGMLWEAGAQPRRHPRTPEEQREWLRAQGKLGPDQAPRPKPVRAAPAVQPPVVIPADVTVLRLASLFGCPLSRLEGILASLGSPPGSEQELVSPEDAELAAMELGVAAVLDPEAAATTLLDALRRTALAAREAGGITQHIGAFSFPLPASGTALTFLDTPGHAAFCAMRARGAAVTDIVVLVVAADDGVMPQTREALAHARAAGCPVVVALTKCDVPGAAPARVRAALLSLGLELEEAGGTVQVVEVAAPRGTGLDALEEALLLQAEMMDLRASPSARAAGVVVEARLDRGRGPVATVVVRQGTLRAGDVVVAGAEWGRVRAVRGPARARADVAGSVEAVCDALAALSCRELELRVVHAGVGPVSASDVQLAVPLRARVVAFGVRTAGAAVDAELRRHGLTLHRHDVIYKLLEELGEVMLGEAPRVEREVVAGEAAVLQVFDVKATRGREAAVVAGCRVQEGSLRASHTFRVLRAGELVHEGPCASLRRVKLGVEAVGKGGECGVALTGFSHFRPGDVLRCISVEMVRPEALTASAPEGAAQAP</sequence>
<reference evidence="8 9" key="1">
    <citation type="journal article" date="2014" name="BMC Genomics">
        <title>Oil accumulation mechanisms of the oleaginous microalga Chlorella protothecoides revealed through its genome, transcriptomes, and proteomes.</title>
        <authorList>
            <person name="Gao C."/>
            <person name="Wang Y."/>
            <person name="Shen Y."/>
            <person name="Yan D."/>
            <person name="He X."/>
            <person name="Dai J."/>
            <person name="Wu Q."/>
        </authorList>
    </citation>
    <scope>NUCLEOTIDE SEQUENCE [LARGE SCALE GENOMIC DNA]</scope>
    <source>
        <strain evidence="8 9">0710</strain>
    </source>
</reference>
<dbReference type="FunFam" id="3.40.50.10050:FF:000001">
    <property type="entry name" value="Translation initiation factor IF-2"/>
    <property type="match status" value="1"/>
</dbReference>
<evidence type="ECO:0000256" key="4">
    <source>
        <dbReference type="ARBA" id="ARBA00022917"/>
    </source>
</evidence>
<dbReference type="OrthoDB" id="361630at2759"/>
<dbReference type="FunFam" id="3.40.50.300:FF:000019">
    <property type="entry name" value="Translation initiation factor IF-2"/>
    <property type="match status" value="1"/>
</dbReference>
<dbReference type="EMBL" id="KL662114">
    <property type="protein sequence ID" value="KFM25235.1"/>
    <property type="molecule type" value="Genomic_DNA"/>
</dbReference>
<feature type="region of interest" description="Disordered" evidence="6">
    <location>
        <begin position="34"/>
        <end position="64"/>
    </location>
</feature>
<dbReference type="SUPFAM" id="SSF52540">
    <property type="entry name" value="P-loop containing nucleoside triphosphate hydrolases"/>
    <property type="match status" value="1"/>
</dbReference>